<dbReference type="Proteomes" id="UP000263013">
    <property type="component" value="Chromosome"/>
</dbReference>
<gene>
    <name evidence="3" type="ORF">Mtai_v1c02130</name>
</gene>
<protein>
    <submittedName>
        <fullName evidence="3">Nitrous oxidase accessory protein nosd</fullName>
    </submittedName>
</protein>
<keyword evidence="1" id="KW-0677">Repeat</keyword>
<reference evidence="3 4" key="1">
    <citation type="submission" date="2017-05" db="EMBL/GenBank/DDBJ databases">
        <title>Complete genome sequence of Meiothermus taiwanensis WR-220.</title>
        <authorList>
            <person name="Wu W.-L."/>
            <person name="Lo W.-S."/>
            <person name="Kuo C.-H."/>
            <person name="Wu S.-H."/>
        </authorList>
    </citation>
    <scope>NUCLEOTIDE SEQUENCE [LARGE SCALE GENOMIC DNA]</scope>
    <source>
        <strain evidence="3 4">WR-220</strain>
    </source>
</reference>
<dbReference type="Gene3D" id="2.160.20.10">
    <property type="entry name" value="Single-stranded right-handed beta-helix, Pectin lyase-like"/>
    <property type="match status" value="1"/>
</dbReference>
<dbReference type="SMART" id="SM00710">
    <property type="entry name" value="PbH1"/>
    <property type="match status" value="7"/>
</dbReference>
<dbReference type="RefSeq" id="WP_052488372.1">
    <property type="nucleotide sequence ID" value="NZ_CP021130.1"/>
</dbReference>
<evidence type="ECO:0000313" key="4">
    <source>
        <dbReference type="Proteomes" id="UP000263013"/>
    </source>
</evidence>
<dbReference type="PANTHER" id="PTHR22990:SF15">
    <property type="entry name" value="F-BOX ONLY PROTEIN 10"/>
    <property type="match status" value="1"/>
</dbReference>
<dbReference type="InterPro" id="IPR011050">
    <property type="entry name" value="Pectin_lyase_fold/virulence"/>
</dbReference>
<dbReference type="PANTHER" id="PTHR22990">
    <property type="entry name" value="F-BOX ONLY PROTEIN"/>
    <property type="match status" value="1"/>
</dbReference>
<dbReference type="InterPro" id="IPR051550">
    <property type="entry name" value="SCF-Subunits/Alg-Epimerases"/>
</dbReference>
<dbReference type="InterPro" id="IPR012334">
    <property type="entry name" value="Pectin_lyas_fold"/>
</dbReference>
<evidence type="ECO:0000313" key="3">
    <source>
        <dbReference type="EMBL" id="AWR85464.1"/>
    </source>
</evidence>
<feature type="domain" description="Periplasmic copper-binding protein NosD beta helix" evidence="2">
    <location>
        <begin position="130"/>
        <end position="298"/>
    </location>
</feature>
<dbReference type="InterPro" id="IPR006626">
    <property type="entry name" value="PbH1"/>
</dbReference>
<proteinExistence type="predicted"/>
<accession>A0ABM6WF46</accession>
<organism evidence="3 4">
    <name type="scientific">Meiothermus taiwanensis WR-220</name>
    <dbReference type="NCBI Taxonomy" id="1339250"/>
    <lineage>
        <taxon>Bacteria</taxon>
        <taxon>Thermotogati</taxon>
        <taxon>Deinococcota</taxon>
        <taxon>Deinococci</taxon>
        <taxon>Thermales</taxon>
        <taxon>Thermaceae</taxon>
        <taxon>Meiothermus</taxon>
    </lineage>
</organism>
<dbReference type="InterPro" id="IPR007742">
    <property type="entry name" value="NosD_dom"/>
</dbReference>
<dbReference type="EMBL" id="CP021130">
    <property type="protein sequence ID" value="AWR85464.1"/>
    <property type="molecule type" value="Genomic_DNA"/>
</dbReference>
<name>A0ABM6WF46_9DEIN</name>
<sequence length="398" mass="43283">MLILHPPATLPPLPPGQTVVLEAGLYRGPWVITAPGVRLVARPGAVLDGGGKGSALTLSAPGIVVEGLEVRNVGPGDDFYEPDAAVVLYRCEGCLVRGLRAQGVTAGIRVEQSHRARVEHSLLTGTQAAPGLQAYRSDDVVFRANRIANFLDNLYVEYGERVVVEENRLEGAKRYGLHLMFSYRARVRDNQSQRNRVGSAVMHGAENRLEGNLFAREVGPLRYGLLLQEEWKAVLRGNRFEGNTIGLLSLDSREVWLETNRFTSNGTALLFARETDRNTLTAQRNTFVGNLHDLAVDDPQARVALRGNAFDRAAPLPVPHLPSSSFALLSARQPDLSLFALSPGVLLWEAAEARVPGLRLLALADLEAQSLPPPRPGLSAAWLGLALLSLWGGVWLRS</sequence>
<evidence type="ECO:0000256" key="1">
    <source>
        <dbReference type="ARBA" id="ARBA00022737"/>
    </source>
</evidence>
<keyword evidence="4" id="KW-1185">Reference proteome</keyword>
<dbReference type="Pfam" id="PF05048">
    <property type="entry name" value="NosD"/>
    <property type="match status" value="1"/>
</dbReference>
<dbReference type="SUPFAM" id="SSF51126">
    <property type="entry name" value="Pectin lyase-like"/>
    <property type="match status" value="1"/>
</dbReference>
<evidence type="ECO:0000259" key="2">
    <source>
        <dbReference type="Pfam" id="PF05048"/>
    </source>
</evidence>